<dbReference type="OrthoDB" id="2690892at2759"/>
<accession>A0A9P7FXY8</accession>
<evidence type="ECO:0000256" key="1">
    <source>
        <dbReference type="SAM" id="MobiDB-lite"/>
    </source>
</evidence>
<dbReference type="Proteomes" id="UP000775547">
    <property type="component" value="Unassembled WGS sequence"/>
</dbReference>
<organism evidence="2 3">
    <name type="scientific">Asterophora parasitica</name>
    <dbReference type="NCBI Taxonomy" id="117018"/>
    <lineage>
        <taxon>Eukaryota</taxon>
        <taxon>Fungi</taxon>
        <taxon>Dikarya</taxon>
        <taxon>Basidiomycota</taxon>
        <taxon>Agaricomycotina</taxon>
        <taxon>Agaricomycetes</taxon>
        <taxon>Agaricomycetidae</taxon>
        <taxon>Agaricales</taxon>
        <taxon>Tricholomatineae</taxon>
        <taxon>Lyophyllaceae</taxon>
        <taxon>Asterophora</taxon>
    </lineage>
</organism>
<name>A0A9P7FXY8_9AGAR</name>
<reference evidence="2" key="1">
    <citation type="submission" date="2020-07" db="EMBL/GenBank/DDBJ databases">
        <authorList>
            <person name="Nieuwenhuis M."/>
            <person name="Van De Peppel L.J.J."/>
        </authorList>
    </citation>
    <scope>NUCLEOTIDE SEQUENCE</scope>
    <source>
        <strain evidence="2">AP01</strain>
        <tissue evidence="2">Mycelium</tissue>
    </source>
</reference>
<gene>
    <name evidence="2" type="ORF">DXG03_000928</name>
</gene>
<comment type="caution">
    <text evidence="2">The sequence shown here is derived from an EMBL/GenBank/DDBJ whole genome shotgun (WGS) entry which is preliminary data.</text>
</comment>
<evidence type="ECO:0000313" key="3">
    <source>
        <dbReference type="Proteomes" id="UP000775547"/>
    </source>
</evidence>
<evidence type="ECO:0000313" key="2">
    <source>
        <dbReference type="EMBL" id="KAG5640148.1"/>
    </source>
</evidence>
<dbReference type="EMBL" id="JABCKV010001117">
    <property type="protein sequence ID" value="KAG5640148.1"/>
    <property type="molecule type" value="Genomic_DNA"/>
</dbReference>
<reference evidence="2" key="2">
    <citation type="submission" date="2021-10" db="EMBL/GenBank/DDBJ databases">
        <title>Phylogenomics reveals ancestral predisposition of the termite-cultivated fungus Termitomyces towards a domesticated lifestyle.</title>
        <authorList>
            <person name="Auxier B."/>
            <person name="Grum-Grzhimaylo A."/>
            <person name="Cardenas M.E."/>
            <person name="Lodge J.D."/>
            <person name="Laessoe T."/>
            <person name="Pedersen O."/>
            <person name="Smith M.E."/>
            <person name="Kuyper T.W."/>
            <person name="Franco-Molano E.A."/>
            <person name="Baroni T.J."/>
            <person name="Aanen D.K."/>
        </authorList>
    </citation>
    <scope>NUCLEOTIDE SEQUENCE</scope>
    <source>
        <strain evidence="2">AP01</strain>
        <tissue evidence="2">Mycelium</tissue>
    </source>
</reference>
<feature type="region of interest" description="Disordered" evidence="1">
    <location>
        <begin position="1"/>
        <end position="23"/>
    </location>
</feature>
<sequence length="149" mass="17210">MADRDTEREHFRGAADPGTFDGTQTKFAEWRTHAKAWLRVQDNWTKQKVAIAIWTRLQGGRAGQYGMARLQKCMDDEDENPESDPWPSTKELFDELSARFQVVSERDYAHQKIENLKQGSMKIDNFMVEFEVLVTKSGITNLQAIDLLE</sequence>
<evidence type="ECO:0008006" key="4">
    <source>
        <dbReference type="Google" id="ProtNLM"/>
    </source>
</evidence>
<protein>
    <recommendedName>
        <fullName evidence="4">Retrotransposon gag domain-containing protein</fullName>
    </recommendedName>
</protein>
<proteinExistence type="predicted"/>
<dbReference type="AlphaFoldDB" id="A0A9P7FXY8"/>
<feature type="compositionally biased region" description="Basic and acidic residues" evidence="1">
    <location>
        <begin position="1"/>
        <end position="13"/>
    </location>
</feature>
<keyword evidence="3" id="KW-1185">Reference proteome</keyword>